<dbReference type="OrthoDB" id="9761532at2"/>
<sequence length="458" mass="47804">MSETTTAPLAQAVAGLMEQGLRELADLVAIPSIADPRQVPPERCVEAATWVRDAFRDAGVPDTELVETPDGTYAVIGHRPGPQGAPTVLLYAHYDVQPPLDEAAWTTPPFELTERDGRLYGRGAADCKGNIIAHLTALRALREVAKIDGFPVGIRVVIEGSEEQGTGGLEHYLLAHPDDLPVDVVLVADAGNVALGQPTLTVSLRGSADVEVEVATLRGAVHSGQYGGAAPDPVAALIAMLASLRGPDGVLTIDGLDATGTWDGVDYDADTFREDAGLLDGVEITGSARVSDALWARPALTVTGFDVPNVVGAVNAVQPRAAARLNLRVPPGMDSAEVQDLLVAHLESHVPWGAHLTITRDTPGGPFRARTDGPAFAVLSQALADAFAADVTVTSGQGGSIPLCNVFQQVNPDAEIVLMGAEEPASNIHAPNESVHPAEIERLAVGEALFLQRLGAQA</sequence>
<dbReference type="Proteomes" id="UP000198520">
    <property type="component" value="Unassembled WGS sequence"/>
</dbReference>
<evidence type="ECO:0000313" key="5">
    <source>
        <dbReference type="EMBL" id="SFF11608.1"/>
    </source>
</evidence>
<keyword evidence="6" id="KW-1185">Reference proteome</keyword>
<dbReference type="SUPFAM" id="SSF53187">
    <property type="entry name" value="Zn-dependent exopeptidases"/>
    <property type="match status" value="1"/>
</dbReference>
<organism evidence="5 6">
    <name type="scientific">Flavimobilis marinus</name>
    <dbReference type="NCBI Taxonomy" id="285351"/>
    <lineage>
        <taxon>Bacteria</taxon>
        <taxon>Bacillati</taxon>
        <taxon>Actinomycetota</taxon>
        <taxon>Actinomycetes</taxon>
        <taxon>Micrococcales</taxon>
        <taxon>Jonesiaceae</taxon>
        <taxon>Flavimobilis</taxon>
    </lineage>
</organism>
<keyword evidence="1" id="KW-0645">Protease</keyword>
<gene>
    <name evidence="5" type="ORF">SAMN04488035_1679</name>
</gene>
<keyword evidence="3" id="KW-0378">Hydrolase</keyword>
<reference evidence="6" key="1">
    <citation type="submission" date="2016-10" db="EMBL/GenBank/DDBJ databases">
        <authorList>
            <person name="Varghese N."/>
            <person name="Submissions S."/>
        </authorList>
    </citation>
    <scope>NUCLEOTIDE SEQUENCE [LARGE SCALE GENOMIC DNA]</scope>
    <source>
        <strain evidence="6">DSM 19083</strain>
    </source>
</reference>
<dbReference type="Pfam" id="PF07687">
    <property type="entry name" value="M20_dimer"/>
    <property type="match status" value="1"/>
</dbReference>
<dbReference type="NCBIfam" id="NF005914">
    <property type="entry name" value="PRK07907.1"/>
    <property type="match status" value="1"/>
</dbReference>
<dbReference type="STRING" id="285351.SAMN04488035_1679"/>
<dbReference type="InterPro" id="IPR011650">
    <property type="entry name" value="Peptidase_M20_dimer"/>
</dbReference>
<dbReference type="InterPro" id="IPR051458">
    <property type="entry name" value="Cyt/Met_Dipeptidase"/>
</dbReference>
<evidence type="ECO:0000313" key="6">
    <source>
        <dbReference type="Proteomes" id="UP000198520"/>
    </source>
</evidence>
<dbReference type="EMBL" id="FONZ01000002">
    <property type="protein sequence ID" value="SFF11608.1"/>
    <property type="molecule type" value="Genomic_DNA"/>
</dbReference>
<dbReference type="AlphaFoldDB" id="A0A1I2G368"/>
<evidence type="ECO:0000256" key="1">
    <source>
        <dbReference type="ARBA" id="ARBA00022670"/>
    </source>
</evidence>
<dbReference type="GO" id="GO:0006508">
    <property type="term" value="P:proteolysis"/>
    <property type="evidence" value="ECO:0007669"/>
    <property type="project" value="UniProtKB-KW"/>
</dbReference>
<evidence type="ECO:0000256" key="3">
    <source>
        <dbReference type="ARBA" id="ARBA00022801"/>
    </source>
</evidence>
<dbReference type="InterPro" id="IPR002933">
    <property type="entry name" value="Peptidase_M20"/>
</dbReference>
<evidence type="ECO:0000256" key="2">
    <source>
        <dbReference type="ARBA" id="ARBA00022723"/>
    </source>
</evidence>
<dbReference type="GO" id="GO:0008233">
    <property type="term" value="F:peptidase activity"/>
    <property type="evidence" value="ECO:0007669"/>
    <property type="project" value="UniProtKB-KW"/>
</dbReference>
<name>A0A1I2G368_9MICO</name>
<dbReference type="Gene3D" id="3.40.630.10">
    <property type="entry name" value="Zn peptidases"/>
    <property type="match status" value="1"/>
</dbReference>
<keyword evidence="2" id="KW-0479">Metal-binding</keyword>
<dbReference type="RefSeq" id="WP_093377472.1">
    <property type="nucleotide sequence ID" value="NZ_BNAN01000002.1"/>
</dbReference>
<protein>
    <submittedName>
        <fullName evidence="5">Acetylornithine deacetylase/Succinyl-diaminopimelate desuccinylase</fullName>
    </submittedName>
</protein>
<dbReference type="PANTHER" id="PTHR43270">
    <property type="entry name" value="BETA-ALA-HIS DIPEPTIDASE"/>
    <property type="match status" value="1"/>
</dbReference>
<dbReference type="GO" id="GO:0046872">
    <property type="term" value="F:metal ion binding"/>
    <property type="evidence" value="ECO:0007669"/>
    <property type="project" value="UniProtKB-KW"/>
</dbReference>
<proteinExistence type="predicted"/>
<accession>A0A1I2G368</accession>
<evidence type="ECO:0000259" key="4">
    <source>
        <dbReference type="Pfam" id="PF07687"/>
    </source>
</evidence>
<dbReference type="Pfam" id="PF01546">
    <property type="entry name" value="Peptidase_M20"/>
    <property type="match status" value="1"/>
</dbReference>
<dbReference type="PANTHER" id="PTHR43270:SF12">
    <property type="entry name" value="SUCCINYL-DIAMINOPIMELATE DESUCCINYLASE"/>
    <property type="match status" value="1"/>
</dbReference>
<feature type="domain" description="Peptidase M20 dimerisation" evidence="4">
    <location>
        <begin position="203"/>
        <end position="352"/>
    </location>
</feature>
<dbReference type="Gene3D" id="3.30.70.360">
    <property type="match status" value="1"/>
</dbReference>